<evidence type="ECO:0000313" key="13">
    <source>
        <dbReference type="EMBL" id="CAH0564095.1"/>
    </source>
</evidence>
<feature type="repeat" description="Solcar" evidence="10">
    <location>
        <begin position="184"/>
        <end position="267"/>
    </location>
</feature>
<organism evidence="13 14">
    <name type="scientific">Brassicogethes aeneus</name>
    <name type="common">Rape pollen beetle</name>
    <name type="synonym">Meligethes aeneus</name>
    <dbReference type="NCBI Taxonomy" id="1431903"/>
    <lineage>
        <taxon>Eukaryota</taxon>
        <taxon>Metazoa</taxon>
        <taxon>Ecdysozoa</taxon>
        <taxon>Arthropoda</taxon>
        <taxon>Hexapoda</taxon>
        <taxon>Insecta</taxon>
        <taxon>Pterygota</taxon>
        <taxon>Neoptera</taxon>
        <taxon>Endopterygota</taxon>
        <taxon>Coleoptera</taxon>
        <taxon>Polyphaga</taxon>
        <taxon>Cucujiformia</taxon>
        <taxon>Nitidulidae</taxon>
        <taxon>Meligethinae</taxon>
        <taxon>Brassicogethes</taxon>
    </lineage>
</organism>
<evidence type="ECO:0000256" key="4">
    <source>
        <dbReference type="ARBA" id="ARBA00022692"/>
    </source>
</evidence>
<evidence type="ECO:0000256" key="3">
    <source>
        <dbReference type="ARBA" id="ARBA00022448"/>
    </source>
</evidence>
<dbReference type="EMBL" id="OV121140">
    <property type="protein sequence ID" value="CAH0564095.1"/>
    <property type="molecule type" value="Genomic_DNA"/>
</dbReference>
<feature type="transmembrane region" description="Helical" evidence="12">
    <location>
        <begin position="12"/>
        <end position="34"/>
    </location>
</feature>
<proteinExistence type="inferred from homology"/>
<evidence type="ECO:0000256" key="12">
    <source>
        <dbReference type="SAM" id="Phobius"/>
    </source>
</evidence>
<evidence type="ECO:0000256" key="8">
    <source>
        <dbReference type="ARBA" id="ARBA00023128"/>
    </source>
</evidence>
<evidence type="ECO:0000256" key="6">
    <source>
        <dbReference type="ARBA" id="ARBA00022792"/>
    </source>
</evidence>
<evidence type="ECO:0000256" key="9">
    <source>
        <dbReference type="ARBA" id="ARBA00023136"/>
    </source>
</evidence>
<evidence type="ECO:0000313" key="14">
    <source>
        <dbReference type="Proteomes" id="UP001154078"/>
    </source>
</evidence>
<keyword evidence="8" id="KW-0496">Mitochondrion</keyword>
<dbReference type="SUPFAM" id="SSF103506">
    <property type="entry name" value="Mitochondrial carrier"/>
    <property type="match status" value="1"/>
</dbReference>
<protein>
    <recommendedName>
        <fullName evidence="15">S-adenosylmethionine mitochondrial carrier protein</fullName>
    </recommendedName>
</protein>
<keyword evidence="7 12" id="KW-1133">Transmembrane helix</keyword>
<dbReference type="InterPro" id="IPR002067">
    <property type="entry name" value="MCP"/>
</dbReference>
<dbReference type="Gene3D" id="1.50.40.10">
    <property type="entry name" value="Mitochondrial carrier domain"/>
    <property type="match status" value="1"/>
</dbReference>
<evidence type="ECO:0000256" key="7">
    <source>
        <dbReference type="ARBA" id="ARBA00022989"/>
    </source>
</evidence>
<feature type="repeat" description="Solcar" evidence="10">
    <location>
        <begin position="93"/>
        <end position="173"/>
    </location>
</feature>
<dbReference type="GO" id="GO:0005743">
    <property type="term" value="C:mitochondrial inner membrane"/>
    <property type="evidence" value="ECO:0007669"/>
    <property type="project" value="UniProtKB-SubCell"/>
</dbReference>
<accession>A0A9P0BIJ3</accession>
<evidence type="ECO:0000256" key="5">
    <source>
        <dbReference type="ARBA" id="ARBA00022737"/>
    </source>
</evidence>
<dbReference type="Pfam" id="PF00153">
    <property type="entry name" value="Mito_carr"/>
    <property type="match status" value="3"/>
</dbReference>
<gene>
    <name evidence="13" type="ORF">MELIAE_LOCUS12719</name>
</gene>
<sequence length="273" mass="30324">MLQADEIDSKKLLLSSLCGGGVAGLFVDVVLYPLDTIKTRLQAAQGFRKSGGFRGIYRGIAGQAIGSGPQASLFFLTYESLKILCDPYADSPYAPVMYMGSASIAEVMACLVRVPIEVIKQRRQTTHDTYSHIIANVLKEGHLGLYRGFGSTLLRDLPFSAIQFPILEFLNHQVRKHLTNNEPLKVWEYAICGAIAGGLTAAITTPVDVVKTRIMLSDKNLRVMEVFRNVYKKEGIEGLFRGVVPRVAWISVGGYIFFGSYNWSQKHFYDNVF</sequence>
<dbReference type="InterPro" id="IPR023395">
    <property type="entry name" value="MCP_dom_sf"/>
</dbReference>
<reference evidence="13" key="1">
    <citation type="submission" date="2021-12" db="EMBL/GenBank/DDBJ databases">
        <authorList>
            <person name="King R."/>
        </authorList>
    </citation>
    <scope>NUCLEOTIDE SEQUENCE</scope>
</reference>
<evidence type="ECO:0000256" key="11">
    <source>
        <dbReference type="RuleBase" id="RU000488"/>
    </source>
</evidence>
<dbReference type="InterPro" id="IPR018108">
    <property type="entry name" value="MCP_transmembrane"/>
</dbReference>
<dbReference type="OrthoDB" id="276989at2759"/>
<dbReference type="PROSITE" id="PS50920">
    <property type="entry name" value="SOLCAR"/>
    <property type="match status" value="3"/>
</dbReference>
<dbReference type="AlphaFoldDB" id="A0A9P0BIJ3"/>
<comment type="similarity">
    <text evidence="2 11">Belongs to the mitochondrial carrier (TC 2.A.29) family.</text>
</comment>
<keyword evidence="4 10" id="KW-0812">Transmembrane</keyword>
<name>A0A9P0BIJ3_BRAAE</name>
<dbReference type="PANTHER" id="PTHR45667">
    <property type="entry name" value="S-ADENOSYLMETHIONINE MITOCHONDRIAL CARRIER PROTEIN"/>
    <property type="match status" value="1"/>
</dbReference>
<dbReference type="PRINTS" id="PR00926">
    <property type="entry name" value="MITOCARRIER"/>
</dbReference>
<comment type="subcellular location">
    <subcellularLocation>
        <location evidence="1">Mitochondrion inner membrane</location>
        <topology evidence="1">Multi-pass membrane protein</topology>
    </subcellularLocation>
</comment>
<feature type="transmembrane region" description="Helical" evidence="12">
    <location>
        <begin position="96"/>
        <end position="116"/>
    </location>
</feature>
<evidence type="ECO:0000256" key="2">
    <source>
        <dbReference type="ARBA" id="ARBA00006375"/>
    </source>
</evidence>
<dbReference type="GO" id="GO:0055085">
    <property type="term" value="P:transmembrane transport"/>
    <property type="evidence" value="ECO:0007669"/>
    <property type="project" value="InterPro"/>
</dbReference>
<keyword evidence="14" id="KW-1185">Reference proteome</keyword>
<keyword evidence="6" id="KW-0999">Mitochondrion inner membrane</keyword>
<evidence type="ECO:0000256" key="1">
    <source>
        <dbReference type="ARBA" id="ARBA00004448"/>
    </source>
</evidence>
<evidence type="ECO:0000256" key="10">
    <source>
        <dbReference type="PROSITE-ProRule" id="PRU00282"/>
    </source>
</evidence>
<dbReference type="Proteomes" id="UP001154078">
    <property type="component" value="Chromosome 9"/>
</dbReference>
<keyword evidence="9 10" id="KW-0472">Membrane</keyword>
<keyword evidence="3 11" id="KW-0813">Transport</keyword>
<evidence type="ECO:0008006" key="15">
    <source>
        <dbReference type="Google" id="ProtNLM"/>
    </source>
</evidence>
<keyword evidence="5" id="KW-0677">Repeat</keyword>
<feature type="repeat" description="Solcar" evidence="10">
    <location>
        <begin position="11"/>
        <end position="84"/>
    </location>
</feature>
<dbReference type="FunFam" id="1.50.40.10:FF:000018">
    <property type="entry name" value="S-adenosylmethionine mitochondrial carrier protein-like"/>
    <property type="match status" value="1"/>
</dbReference>